<dbReference type="Gene3D" id="3.40.50.300">
    <property type="entry name" value="P-loop containing nucleotide triphosphate hydrolases"/>
    <property type="match status" value="1"/>
</dbReference>
<dbReference type="InterPro" id="IPR003439">
    <property type="entry name" value="ABC_transporter-like_ATP-bd"/>
</dbReference>
<dbReference type="InterPro" id="IPR050166">
    <property type="entry name" value="ABC_transporter_ATP-bind"/>
</dbReference>
<dbReference type="SUPFAM" id="SSF52540">
    <property type="entry name" value="P-loop containing nucleoside triphosphate hydrolases"/>
    <property type="match status" value="1"/>
</dbReference>
<dbReference type="RefSeq" id="WP_212612813.1">
    <property type="nucleotide sequence ID" value="NZ_VIWU01000001.1"/>
</dbReference>
<feature type="domain" description="ABC transporter" evidence="4">
    <location>
        <begin position="16"/>
        <end position="250"/>
    </location>
</feature>
<comment type="caution">
    <text evidence="5">The sequence shown here is derived from an EMBL/GenBank/DDBJ whole genome shotgun (WGS) entry which is preliminary data.</text>
</comment>
<name>A0A561T2T4_9PSEU</name>
<dbReference type="InterPro" id="IPR017871">
    <property type="entry name" value="ABC_transporter-like_CS"/>
</dbReference>
<evidence type="ECO:0000256" key="2">
    <source>
        <dbReference type="ARBA" id="ARBA00022741"/>
    </source>
</evidence>
<organism evidence="5 6">
    <name type="scientific">Pseudonocardia hierapolitana</name>
    <dbReference type="NCBI Taxonomy" id="1128676"/>
    <lineage>
        <taxon>Bacteria</taxon>
        <taxon>Bacillati</taxon>
        <taxon>Actinomycetota</taxon>
        <taxon>Actinomycetes</taxon>
        <taxon>Pseudonocardiales</taxon>
        <taxon>Pseudonocardiaceae</taxon>
        <taxon>Pseudonocardia</taxon>
    </lineage>
</organism>
<evidence type="ECO:0000313" key="5">
    <source>
        <dbReference type="EMBL" id="TWF81431.1"/>
    </source>
</evidence>
<evidence type="ECO:0000259" key="4">
    <source>
        <dbReference type="PROSITE" id="PS50893"/>
    </source>
</evidence>
<reference evidence="5 6" key="1">
    <citation type="submission" date="2019-06" db="EMBL/GenBank/DDBJ databases">
        <title>Sequencing the genomes of 1000 actinobacteria strains.</title>
        <authorList>
            <person name="Klenk H.-P."/>
        </authorList>
    </citation>
    <scope>NUCLEOTIDE SEQUENCE [LARGE SCALE GENOMIC DNA]</scope>
    <source>
        <strain evidence="5 6">DSM 45671</strain>
    </source>
</reference>
<protein>
    <submittedName>
        <fullName evidence="5">NitT/TauT family transport system ATP-binding protein</fullName>
    </submittedName>
</protein>
<gene>
    <name evidence="5" type="ORF">FHX44_117374</name>
</gene>
<dbReference type="InterPro" id="IPR027417">
    <property type="entry name" value="P-loop_NTPase"/>
</dbReference>
<dbReference type="GO" id="GO:0016887">
    <property type="term" value="F:ATP hydrolysis activity"/>
    <property type="evidence" value="ECO:0007669"/>
    <property type="project" value="InterPro"/>
</dbReference>
<dbReference type="EMBL" id="VIWU01000001">
    <property type="protein sequence ID" value="TWF81431.1"/>
    <property type="molecule type" value="Genomic_DNA"/>
</dbReference>
<dbReference type="PANTHER" id="PTHR42788">
    <property type="entry name" value="TAURINE IMPORT ATP-BINDING PROTEIN-RELATED"/>
    <property type="match status" value="1"/>
</dbReference>
<keyword evidence="3 5" id="KW-0067">ATP-binding</keyword>
<dbReference type="Proteomes" id="UP000321261">
    <property type="component" value="Unassembled WGS sequence"/>
</dbReference>
<dbReference type="SMART" id="SM00382">
    <property type="entry name" value="AAA"/>
    <property type="match status" value="1"/>
</dbReference>
<dbReference type="PANTHER" id="PTHR42788:SF13">
    <property type="entry name" value="ALIPHATIC SULFONATES IMPORT ATP-BINDING PROTEIN SSUB"/>
    <property type="match status" value="1"/>
</dbReference>
<dbReference type="AlphaFoldDB" id="A0A561T2T4"/>
<sequence length="283" mass="30803">MSTVEKVSENVTTAAVGFDHVYKAFVARGRRSEPVLALQDVAFDVRPGEFVSLVGPSGCGKSTCLNLVAGLSGPSEGAVTHHGRPVRGVNTAVGYITQEDNLLPWRTLTGNVELGMELRGVPRAERRARAEEFIDLVGLAGFEEHYPHELSGGMRKRAGIIRTLVHDSDVVLMDEPFGPLDAQTRVILQAELIKLWQRSRPTVLFVTHDLVEAIALSDRILVFTANPGTVKREYTVDIPRPRDPFRIHETPGFSELHEALWADIRSEIKGAEIGGAGIGGGTP</sequence>
<evidence type="ECO:0000256" key="1">
    <source>
        <dbReference type="ARBA" id="ARBA00022448"/>
    </source>
</evidence>
<evidence type="ECO:0000313" key="6">
    <source>
        <dbReference type="Proteomes" id="UP000321261"/>
    </source>
</evidence>
<dbReference type="CDD" id="cd03293">
    <property type="entry name" value="ABC_NrtD_SsuB_transporters"/>
    <property type="match status" value="1"/>
</dbReference>
<proteinExistence type="predicted"/>
<keyword evidence="1" id="KW-0813">Transport</keyword>
<dbReference type="PROSITE" id="PS50893">
    <property type="entry name" value="ABC_TRANSPORTER_2"/>
    <property type="match status" value="1"/>
</dbReference>
<dbReference type="InterPro" id="IPR003593">
    <property type="entry name" value="AAA+_ATPase"/>
</dbReference>
<dbReference type="PROSITE" id="PS00211">
    <property type="entry name" value="ABC_TRANSPORTER_1"/>
    <property type="match status" value="1"/>
</dbReference>
<keyword evidence="2" id="KW-0547">Nucleotide-binding</keyword>
<evidence type="ECO:0000256" key="3">
    <source>
        <dbReference type="ARBA" id="ARBA00022840"/>
    </source>
</evidence>
<dbReference type="Pfam" id="PF00005">
    <property type="entry name" value="ABC_tran"/>
    <property type="match status" value="1"/>
</dbReference>
<accession>A0A561T2T4</accession>
<dbReference type="GO" id="GO:0005524">
    <property type="term" value="F:ATP binding"/>
    <property type="evidence" value="ECO:0007669"/>
    <property type="project" value="UniProtKB-KW"/>
</dbReference>
<keyword evidence="6" id="KW-1185">Reference proteome</keyword>